<feature type="region of interest" description="Disordered" evidence="5">
    <location>
        <begin position="221"/>
        <end position="250"/>
    </location>
</feature>
<keyword evidence="7" id="KW-1185">Reference proteome</keyword>
<dbReference type="PANTHER" id="PTHR13026:SF0">
    <property type="entry name" value="RIBOSOMAL RNA PROCESSING 1B"/>
    <property type="match status" value="1"/>
</dbReference>
<dbReference type="GO" id="GO:0006364">
    <property type="term" value="P:rRNA processing"/>
    <property type="evidence" value="ECO:0007669"/>
    <property type="project" value="UniProtKB-KW"/>
</dbReference>
<dbReference type="InterPro" id="IPR010301">
    <property type="entry name" value="RRP1"/>
</dbReference>
<evidence type="ECO:0000313" key="7">
    <source>
        <dbReference type="Proteomes" id="UP000774326"/>
    </source>
</evidence>
<comment type="caution">
    <text evidence="6">The sequence shown here is derived from an EMBL/GenBank/DDBJ whole genome shotgun (WGS) entry which is preliminary data.</text>
</comment>
<evidence type="ECO:0000256" key="3">
    <source>
        <dbReference type="ARBA" id="ARBA00022552"/>
    </source>
</evidence>
<evidence type="ECO:0000256" key="5">
    <source>
        <dbReference type="SAM" id="MobiDB-lite"/>
    </source>
</evidence>
<feature type="non-terminal residue" evidence="6">
    <location>
        <position position="1"/>
    </location>
</feature>
<proteinExistence type="inferred from homology"/>
<sequence>LAAIESLKKFLQRPKKFPSLEAQKLWKGLFYSMWFSDKPRPQQRLAADLGELFLIIPNQNYKVFCASFWFVICKEWSSIDHHRLDKFLLLVRRVLFNQIKKLKQEEWNQDLVQQFLATLREIPLSGSQKIPNGIPFHLIDIYGDELERLLFEGIHEEEGDEEDEELAKIQEEKKQAIEEAPLKELLKPFEELRKTALFKPLREKIRDDLLKDPRLIEWNAVESSETTEAKSESKSEAKADNSDDEWEGFD</sequence>
<organism evidence="6 7">
    <name type="scientific">Wickerhamomyces pijperi</name>
    <name type="common">Yeast</name>
    <name type="synonym">Pichia pijperi</name>
    <dbReference type="NCBI Taxonomy" id="599730"/>
    <lineage>
        <taxon>Eukaryota</taxon>
        <taxon>Fungi</taxon>
        <taxon>Dikarya</taxon>
        <taxon>Ascomycota</taxon>
        <taxon>Saccharomycotina</taxon>
        <taxon>Saccharomycetes</taxon>
        <taxon>Phaffomycetales</taxon>
        <taxon>Wickerhamomycetaceae</taxon>
        <taxon>Wickerhamomyces</taxon>
    </lineage>
</organism>
<evidence type="ECO:0008006" key="8">
    <source>
        <dbReference type="Google" id="ProtNLM"/>
    </source>
</evidence>
<dbReference type="GO" id="GO:0005634">
    <property type="term" value="C:nucleus"/>
    <property type="evidence" value="ECO:0007669"/>
    <property type="project" value="UniProtKB-SubCell"/>
</dbReference>
<dbReference type="GO" id="GO:0030688">
    <property type="term" value="C:preribosome, small subunit precursor"/>
    <property type="evidence" value="ECO:0007669"/>
    <property type="project" value="InterPro"/>
</dbReference>
<dbReference type="AlphaFoldDB" id="A0A9P8TPC0"/>
<comment type="subcellular location">
    <subcellularLocation>
        <location evidence="1">Nucleus</location>
    </subcellularLocation>
</comment>
<evidence type="ECO:0000256" key="2">
    <source>
        <dbReference type="ARBA" id="ARBA00006374"/>
    </source>
</evidence>
<evidence type="ECO:0000313" key="6">
    <source>
        <dbReference type="EMBL" id="KAH3685701.1"/>
    </source>
</evidence>
<dbReference type="Pfam" id="PF05997">
    <property type="entry name" value="Nop52"/>
    <property type="match status" value="1"/>
</dbReference>
<protein>
    <recommendedName>
        <fullName evidence="8">Ribosomal RNA-processing protein 1</fullName>
    </recommendedName>
</protein>
<evidence type="ECO:0000256" key="4">
    <source>
        <dbReference type="ARBA" id="ARBA00023242"/>
    </source>
</evidence>
<dbReference type="OrthoDB" id="2019504at2759"/>
<evidence type="ECO:0000256" key="1">
    <source>
        <dbReference type="ARBA" id="ARBA00004123"/>
    </source>
</evidence>
<accession>A0A9P8TPC0</accession>
<keyword evidence="3" id="KW-0698">rRNA processing</keyword>
<reference evidence="6" key="2">
    <citation type="submission" date="2021-01" db="EMBL/GenBank/DDBJ databases">
        <authorList>
            <person name="Schikora-Tamarit M.A."/>
        </authorList>
    </citation>
    <scope>NUCLEOTIDE SEQUENCE</scope>
    <source>
        <strain evidence="6">CBS2887</strain>
    </source>
</reference>
<dbReference type="PANTHER" id="PTHR13026">
    <property type="entry name" value="NNP-1 PROTEIN NOVEL NUCLEAR PROTEIN 1 NOP52"/>
    <property type="match status" value="1"/>
</dbReference>
<dbReference type="EMBL" id="JAEUBG010001833">
    <property type="protein sequence ID" value="KAH3685701.1"/>
    <property type="molecule type" value="Genomic_DNA"/>
</dbReference>
<comment type="similarity">
    <text evidence="2">Belongs to the RRP1 family.</text>
</comment>
<dbReference type="Proteomes" id="UP000774326">
    <property type="component" value="Unassembled WGS sequence"/>
</dbReference>
<feature type="compositionally biased region" description="Basic and acidic residues" evidence="5">
    <location>
        <begin position="227"/>
        <end position="241"/>
    </location>
</feature>
<gene>
    <name evidence="6" type="ORF">WICPIJ_003325</name>
</gene>
<reference evidence="6" key="1">
    <citation type="journal article" date="2021" name="Open Biol.">
        <title>Shared evolutionary footprints suggest mitochondrial oxidative damage underlies multiple complex I losses in fungi.</title>
        <authorList>
            <person name="Schikora-Tamarit M.A."/>
            <person name="Marcet-Houben M."/>
            <person name="Nosek J."/>
            <person name="Gabaldon T."/>
        </authorList>
    </citation>
    <scope>NUCLEOTIDE SEQUENCE</scope>
    <source>
        <strain evidence="6">CBS2887</strain>
    </source>
</reference>
<name>A0A9P8TPC0_WICPI</name>
<keyword evidence="4" id="KW-0539">Nucleus</keyword>